<organism evidence="1">
    <name type="scientific">viral metagenome</name>
    <dbReference type="NCBI Taxonomy" id="1070528"/>
    <lineage>
        <taxon>unclassified sequences</taxon>
        <taxon>metagenomes</taxon>
        <taxon>organismal metagenomes</taxon>
    </lineage>
</organism>
<dbReference type="AlphaFoldDB" id="A0A6C0AF61"/>
<evidence type="ECO:0000313" key="1">
    <source>
        <dbReference type="EMBL" id="QHS78336.1"/>
    </source>
</evidence>
<reference evidence="1" key="1">
    <citation type="journal article" date="2020" name="Nature">
        <title>Giant virus diversity and host interactions through global metagenomics.</title>
        <authorList>
            <person name="Schulz F."/>
            <person name="Roux S."/>
            <person name="Paez-Espino D."/>
            <person name="Jungbluth S."/>
            <person name="Walsh D.A."/>
            <person name="Denef V.J."/>
            <person name="McMahon K.D."/>
            <person name="Konstantinidis K.T."/>
            <person name="Eloe-Fadrosh E.A."/>
            <person name="Kyrpides N.C."/>
            <person name="Woyke T."/>
        </authorList>
    </citation>
    <scope>NUCLEOTIDE SEQUENCE</scope>
    <source>
        <strain evidence="1">GVMAG-S-1021933-23</strain>
    </source>
</reference>
<accession>A0A6C0AF61</accession>
<protein>
    <recommendedName>
        <fullName evidence="2">DUF2493 domain-containing protein</fullName>
    </recommendedName>
</protein>
<dbReference type="Gene3D" id="3.40.50.450">
    <property type="match status" value="1"/>
</dbReference>
<evidence type="ECO:0008006" key="2">
    <source>
        <dbReference type="Google" id="ProtNLM"/>
    </source>
</evidence>
<dbReference type="EMBL" id="MN740596">
    <property type="protein sequence ID" value="QHS78336.1"/>
    <property type="molecule type" value="Genomic_DNA"/>
</dbReference>
<proteinExistence type="predicted"/>
<name>A0A6C0AF61_9ZZZZ</name>
<sequence length="174" mass="19616">MITLSIIGSSGNNGKMNIFSEENFQEMMHKIENIVGDEWKNVTLVSGGSSGADHLAVKLTIKHKCKLNLHLPCHFKTTHQKFDEKNNYGKLLNDLHFQFSEKINSNTLEELDYVIQLSSTNIFIYKGFLQRNVPVSQSDGMIAFTDSGKNTPGKGGTFHTWNLCKSENKIHINI</sequence>